<accession>A0ABN9UK87</accession>
<dbReference type="Proteomes" id="UP001189429">
    <property type="component" value="Unassembled WGS sequence"/>
</dbReference>
<keyword evidence="3" id="KW-1185">Reference proteome</keyword>
<feature type="transmembrane region" description="Helical" evidence="1">
    <location>
        <begin position="183"/>
        <end position="203"/>
    </location>
</feature>
<reference evidence="2" key="1">
    <citation type="submission" date="2023-10" db="EMBL/GenBank/DDBJ databases">
        <authorList>
            <person name="Chen Y."/>
            <person name="Shah S."/>
            <person name="Dougan E. K."/>
            <person name="Thang M."/>
            <person name="Chan C."/>
        </authorList>
    </citation>
    <scope>NUCLEOTIDE SEQUENCE [LARGE SCALE GENOMIC DNA]</scope>
</reference>
<feature type="transmembrane region" description="Helical" evidence="1">
    <location>
        <begin position="149"/>
        <end position="171"/>
    </location>
</feature>
<evidence type="ECO:0000256" key="1">
    <source>
        <dbReference type="SAM" id="Phobius"/>
    </source>
</evidence>
<evidence type="ECO:0000313" key="2">
    <source>
        <dbReference type="EMBL" id="CAK0860223.1"/>
    </source>
</evidence>
<comment type="caution">
    <text evidence="2">The sequence shown here is derived from an EMBL/GenBank/DDBJ whole genome shotgun (WGS) entry which is preliminary data.</text>
</comment>
<proteinExistence type="predicted"/>
<sequence length="343" mass="36766">MLLVRAIWQLQTYGESMLSAGQLGDFEAFMLHAYESCCKGGAEAQTWDPDRSAEALRTWLGWARELLQWLVGVRHTGTSGLGGAVGAASARGAPGSGRGALAWSSLGGPVQLLEQAFTASFCATLILPRAVHQRCCPPMARCAFGVETFYQAGVTLCSILSLTALTVALQCPYREFCPWAQRICWATVCVASLLACVMLQNYWALQHVRFMNVEDLSPIKQADSRATWRWGLTARTFPLISRALFVLSGAAALAGLLVGLLHCPASPGAQHVCAAPRAGPPDPKVEFGAPCALWLLMALVGSRTSCSQTLPFLFDAVPADVPDGKGWGRCARFAVKVAKMVHP</sequence>
<protein>
    <submittedName>
        <fullName evidence="2">Uncharacterized protein</fullName>
    </submittedName>
</protein>
<keyword evidence="1" id="KW-1133">Transmembrane helix</keyword>
<evidence type="ECO:0000313" key="3">
    <source>
        <dbReference type="Proteomes" id="UP001189429"/>
    </source>
</evidence>
<gene>
    <name evidence="2" type="ORF">PCOR1329_LOCUS49250</name>
</gene>
<keyword evidence="1" id="KW-0812">Transmembrane</keyword>
<name>A0ABN9UK87_9DINO</name>
<feature type="transmembrane region" description="Helical" evidence="1">
    <location>
        <begin position="239"/>
        <end position="261"/>
    </location>
</feature>
<keyword evidence="1" id="KW-0472">Membrane</keyword>
<dbReference type="EMBL" id="CAUYUJ010015957">
    <property type="protein sequence ID" value="CAK0860223.1"/>
    <property type="molecule type" value="Genomic_DNA"/>
</dbReference>
<organism evidence="2 3">
    <name type="scientific">Prorocentrum cordatum</name>
    <dbReference type="NCBI Taxonomy" id="2364126"/>
    <lineage>
        <taxon>Eukaryota</taxon>
        <taxon>Sar</taxon>
        <taxon>Alveolata</taxon>
        <taxon>Dinophyceae</taxon>
        <taxon>Prorocentrales</taxon>
        <taxon>Prorocentraceae</taxon>
        <taxon>Prorocentrum</taxon>
    </lineage>
</organism>